<proteinExistence type="predicted"/>
<feature type="compositionally biased region" description="Acidic residues" evidence="1">
    <location>
        <begin position="9"/>
        <end position="21"/>
    </location>
</feature>
<organism evidence="3 4">
    <name type="scientific">Oryza rufipogon</name>
    <name type="common">Brownbeard rice</name>
    <name type="synonym">Asian wild rice</name>
    <dbReference type="NCBI Taxonomy" id="4529"/>
    <lineage>
        <taxon>Eukaryota</taxon>
        <taxon>Viridiplantae</taxon>
        <taxon>Streptophyta</taxon>
        <taxon>Embryophyta</taxon>
        <taxon>Tracheophyta</taxon>
        <taxon>Spermatophyta</taxon>
        <taxon>Magnoliopsida</taxon>
        <taxon>Liliopsida</taxon>
        <taxon>Poales</taxon>
        <taxon>Poaceae</taxon>
        <taxon>BOP clade</taxon>
        <taxon>Oryzoideae</taxon>
        <taxon>Oryzeae</taxon>
        <taxon>Oryzinae</taxon>
        <taxon>Oryza</taxon>
    </lineage>
</organism>
<dbReference type="Gramene" id="ORUFI11G01770.1">
    <property type="protein sequence ID" value="ORUFI11G01770.1"/>
    <property type="gene ID" value="ORUFI11G01770"/>
</dbReference>
<sequence>MAKRRAESELEQVEAEAEAEAEAEKNGRRAAGSQDGVNRALILDCSKHSDGPIYSGDDFLAQVLQALKEAMMLSNPTNCRPHMWACNIHEEQFMMQIFSLKLSNITATVDGPVHFTGSFGPATHYARIEGDCGAVDISLALLHSAVEATVQVSISQVHGNGFSLSLYSYTSRIPEKIQLFDGFISKPCDLNRFVVAVVVNTPLILIFKIDKRDGSDHVPGCCAFKARTHGYEYDMQELKLESELELVEAEAEAEADAEKNGRRAAGSQDGVNRAFILECSKHSDGSIYSGDDFWHMFYKVDDTRETRMEAMMLSNPTNCRPHMWACKAHSVQFMMQIFSLKLSNITAAVDGPVHLYGYFAVRDHLDPLRNYIFNRTRDDPFIMG</sequence>
<feature type="domain" description="DUF6598" evidence="2">
    <location>
        <begin position="334"/>
        <end position="382"/>
    </location>
</feature>
<feature type="region of interest" description="Disordered" evidence="1">
    <location>
        <begin position="1"/>
        <end position="32"/>
    </location>
</feature>
<dbReference type="EnsemblPlants" id="ORUFI11G01770.1">
    <property type="protein sequence ID" value="ORUFI11G01770.1"/>
    <property type="gene ID" value="ORUFI11G01770"/>
</dbReference>
<protein>
    <recommendedName>
        <fullName evidence="2">DUF6598 domain-containing protein</fullName>
    </recommendedName>
</protein>
<dbReference type="HOGENOM" id="CLU_034147_4_1_1"/>
<evidence type="ECO:0000313" key="4">
    <source>
        <dbReference type="Proteomes" id="UP000008022"/>
    </source>
</evidence>
<reference evidence="3" key="2">
    <citation type="submission" date="2015-06" db="UniProtKB">
        <authorList>
            <consortium name="EnsemblPlants"/>
        </authorList>
    </citation>
    <scope>IDENTIFICATION</scope>
</reference>
<evidence type="ECO:0000256" key="1">
    <source>
        <dbReference type="SAM" id="MobiDB-lite"/>
    </source>
</evidence>
<dbReference type="AlphaFoldDB" id="A0A0E0R3P8"/>
<keyword evidence="4" id="KW-1185">Reference proteome</keyword>
<dbReference type="PANTHER" id="PTHR33065:SF19">
    <property type="entry name" value="OS11G0130700 PROTEIN"/>
    <property type="match status" value="1"/>
</dbReference>
<dbReference type="InterPro" id="IPR046533">
    <property type="entry name" value="DUF6598"/>
</dbReference>
<dbReference type="Pfam" id="PF20241">
    <property type="entry name" value="DUF6598"/>
    <property type="match status" value="2"/>
</dbReference>
<dbReference type="OMA" id="THYARIE"/>
<feature type="domain" description="DUF6598" evidence="2">
    <location>
        <begin position="123"/>
        <end position="238"/>
    </location>
</feature>
<evidence type="ECO:0000313" key="3">
    <source>
        <dbReference type="EnsemblPlants" id="ORUFI11G01770.1"/>
    </source>
</evidence>
<dbReference type="PANTHER" id="PTHR33065">
    <property type="entry name" value="OS07G0486400 PROTEIN"/>
    <property type="match status" value="1"/>
</dbReference>
<reference evidence="4" key="1">
    <citation type="submission" date="2013-06" db="EMBL/GenBank/DDBJ databases">
        <authorList>
            <person name="Zhao Q."/>
        </authorList>
    </citation>
    <scope>NUCLEOTIDE SEQUENCE</scope>
    <source>
        <strain evidence="4">cv. W1943</strain>
    </source>
</reference>
<accession>A0A0E0R3P8</accession>
<dbReference type="Proteomes" id="UP000008022">
    <property type="component" value="Unassembled WGS sequence"/>
</dbReference>
<name>A0A0E0R3P8_ORYRU</name>
<evidence type="ECO:0000259" key="2">
    <source>
        <dbReference type="Pfam" id="PF20241"/>
    </source>
</evidence>